<proteinExistence type="predicted"/>
<comment type="caution">
    <text evidence="2">The sequence shown here is derived from an EMBL/GenBank/DDBJ whole genome shotgun (WGS) entry which is preliminary data.</text>
</comment>
<keyword evidence="3" id="KW-1185">Reference proteome</keyword>
<dbReference type="AlphaFoldDB" id="A0A0R1JWK1"/>
<dbReference type="PANTHER" id="PTHR33387">
    <property type="entry name" value="RMLC-LIKE JELLY ROLL FOLD PROTEIN"/>
    <property type="match status" value="1"/>
</dbReference>
<dbReference type="InterPro" id="IPR014710">
    <property type="entry name" value="RmlC-like_jellyroll"/>
</dbReference>
<dbReference type="EMBL" id="AZDT01000063">
    <property type="protein sequence ID" value="KRK73097.1"/>
    <property type="molecule type" value="Genomic_DNA"/>
</dbReference>
<dbReference type="RefSeq" id="WP_307724580.1">
    <property type="nucleotide sequence ID" value="NZ_AZDT01000063.1"/>
</dbReference>
<protein>
    <submittedName>
        <fullName evidence="2">Cupin family protein</fullName>
    </submittedName>
</protein>
<dbReference type="Pfam" id="PF06172">
    <property type="entry name" value="Cupin_5"/>
    <property type="match status" value="1"/>
</dbReference>
<dbReference type="InterPro" id="IPR009327">
    <property type="entry name" value="Cupin_DUF985"/>
</dbReference>
<sequence>MTSSASNLIRRGGWFKETAHSEDRYFALESHGQRYRYTAILFLLTAGNPSHFHRLNHDELWFFHDGAPLTIHCIAPNGQYSTVKLGLNLAAGEVPQFRVPRETIFASEVTAPDSFGLVSCVVAPGFHYDDFELFTKNQLHRKYPKLPTVIDRLALDTID</sequence>
<evidence type="ECO:0000259" key="1">
    <source>
        <dbReference type="Pfam" id="PF06172"/>
    </source>
</evidence>
<organism evidence="2 3">
    <name type="scientific">Levilactobacillus namurensis DSM 19117</name>
    <dbReference type="NCBI Taxonomy" id="1423773"/>
    <lineage>
        <taxon>Bacteria</taxon>
        <taxon>Bacillati</taxon>
        <taxon>Bacillota</taxon>
        <taxon>Bacilli</taxon>
        <taxon>Lactobacillales</taxon>
        <taxon>Lactobacillaceae</taxon>
        <taxon>Levilactobacillus</taxon>
    </lineage>
</organism>
<dbReference type="PANTHER" id="PTHR33387:SF3">
    <property type="entry name" value="DUF985 DOMAIN-CONTAINING PROTEIN"/>
    <property type="match status" value="1"/>
</dbReference>
<gene>
    <name evidence="2" type="ORF">FD30_GL000842</name>
</gene>
<reference evidence="2 3" key="1">
    <citation type="journal article" date="2015" name="Genome Announc.">
        <title>Expanding the biotechnology potential of lactobacilli through comparative genomics of 213 strains and associated genera.</title>
        <authorList>
            <person name="Sun Z."/>
            <person name="Harris H.M."/>
            <person name="McCann A."/>
            <person name="Guo C."/>
            <person name="Argimon S."/>
            <person name="Zhang W."/>
            <person name="Yang X."/>
            <person name="Jeffery I.B."/>
            <person name="Cooney J.C."/>
            <person name="Kagawa T.F."/>
            <person name="Liu W."/>
            <person name="Song Y."/>
            <person name="Salvetti E."/>
            <person name="Wrobel A."/>
            <person name="Rasinkangas P."/>
            <person name="Parkhill J."/>
            <person name="Rea M.C."/>
            <person name="O'Sullivan O."/>
            <person name="Ritari J."/>
            <person name="Douillard F.P."/>
            <person name="Paul Ross R."/>
            <person name="Yang R."/>
            <person name="Briner A.E."/>
            <person name="Felis G.E."/>
            <person name="de Vos W.M."/>
            <person name="Barrangou R."/>
            <person name="Klaenhammer T.R."/>
            <person name="Caufield P.W."/>
            <person name="Cui Y."/>
            <person name="Zhang H."/>
            <person name="O'Toole P.W."/>
        </authorList>
    </citation>
    <scope>NUCLEOTIDE SEQUENCE [LARGE SCALE GENOMIC DNA]</scope>
    <source>
        <strain evidence="2 3">DSM 19117</strain>
    </source>
</reference>
<dbReference type="Gene3D" id="2.60.120.10">
    <property type="entry name" value="Jelly Rolls"/>
    <property type="match status" value="1"/>
</dbReference>
<name>A0A0R1JWK1_9LACO</name>
<evidence type="ECO:0000313" key="2">
    <source>
        <dbReference type="EMBL" id="KRK73097.1"/>
    </source>
</evidence>
<dbReference type="InterPro" id="IPR039935">
    <property type="entry name" value="YML079W-like"/>
</dbReference>
<dbReference type="Proteomes" id="UP000051162">
    <property type="component" value="Unassembled WGS sequence"/>
</dbReference>
<dbReference type="SUPFAM" id="SSF51182">
    <property type="entry name" value="RmlC-like cupins"/>
    <property type="match status" value="1"/>
</dbReference>
<accession>A0A0R1JWK1</accession>
<dbReference type="CDD" id="cd06121">
    <property type="entry name" value="cupin_YML079wp"/>
    <property type="match status" value="1"/>
</dbReference>
<dbReference type="GeneID" id="84782959"/>
<dbReference type="InterPro" id="IPR011051">
    <property type="entry name" value="RmlC_Cupin_sf"/>
</dbReference>
<feature type="domain" description="DUF985" evidence="1">
    <location>
        <begin position="11"/>
        <end position="134"/>
    </location>
</feature>
<evidence type="ECO:0000313" key="3">
    <source>
        <dbReference type="Proteomes" id="UP000051162"/>
    </source>
</evidence>
<dbReference type="PATRIC" id="fig|1423773.3.peg.866"/>